<evidence type="ECO:0000256" key="1">
    <source>
        <dbReference type="ARBA" id="ARBA00004123"/>
    </source>
</evidence>
<gene>
    <name evidence="12" type="primary">LOC106163026</name>
    <name evidence="11" type="synonym">LOC106150655</name>
</gene>
<dbReference type="KEGG" id="lak:106163026"/>
<feature type="domain" description="C2H2-type" evidence="9">
    <location>
        <begin position="631"/>
        <end position="658"/>
    </location>
</feature>
<dbReference type="Proteomes" id="UP000085678">
    <property type="component" value="Unplaced"/>
</dbReference>
<feature type="region of interest" description="Disordered" evidence="8">
    <location>
        <begin position="1"/>
        <end position="99"/>
    </location>
</feature>
<keyword evidence="2" id="KW-0479">Metal-binding</keyword>
<evidence type="ECO:0000256" key="8">
    <source>
        <dbReference type="SAM" id="MobiDB-lite"/>
    </source>
</evidence>
<dbReference type="GeneID" id="106150655"/>
<feature type="domain" description="C2H2-type" evidence="9">
    <location>
        <begin position="659"/>
        <end position="686"/>
    </location>
</feature>
<keyword evidence="6" id="KW-0539">Nucleus</keyword>
<dbReference type="Gene3D" id="3.30.160.60">
    <property type="entry name" value="Classic Zinc Finger"/>
    <property type="match status" value="3"/>
</dbReference>
<evidence type="ECO:0000259" key="9">
    <source>
        <dbReference type="PROSITE" id="PS50157"/>
    </source>
</evidence>
<proteinExistence type="predicted"/>
<feature type="compositionally biased region" description="Acidic residues" evidence="8">
    <location>
        <begin position="68"/>
        <end position="97"/>
    </location>
</feature>
<evidence type="ECO:0000256" key="2">
    <source>
        <dbReference type="ARBA" id="ARBA00022723"/>
    </source>
</evidence>
<dbReference type="FunFam" id="3.30.160.60:FF:002326">
    <property type="entry name" value="B-cell CLL/lymphoma 6 member B protein"/>
    <property type="match status" value="1"/>
</dbReference>
<feature type="compositionally biased region" description="Basic residues" evidence="8">
    <location>
        <begin position="247"/>
        <end position="257"/>
    </location>
</feature>
<keyword evidence="4 7" id="KW-0863">Zinc-finger</keyword>
<dbReference type="FunFam" id="3.30.160.60:FF:000264">
    <property type="entry name" value="Zinc finger protein 236"/>
    <property type="match status" value="1"/>
</dbReference>
<evidence type="ECO:0000256" key="4">
    <source>
        <dbReference type="ARBA" id="ARBA00022771"/>
    </source>
</evidence>
<sequence>MARKNQQQNSPRKSPRLKQREESSSSTLVKTEEDSSDLEDGEMEVDVEGDIEESHNTSSDLCTFDTSVEVDQDPEDDKGSSDEEEIDMEDVGDEDQLDSQNRGNMMLDVLAQVASETLASDPSAAKTPTKKLTARSMQSLDVLSLDQIAQLTDKQLLALFSDTSAHELKRNYTYTCYLMPGKCNSSFTSFGNENRARLQMRTHLLDHVSELVDEANVPGRSHKIKFTAEPVPARKKRLSAEKAAAKAAKKKQQKKLHLSPLKPGPASSKTFKKDKGNFTVIKSSGQSEDVYVFPKGKMINLSDMVGSKNSDIDENEARENSDSGSAEKGRSGNASSPTRKNIVKKFANKQYRIRKSVEKNPNRTRLSALQATAGEVAPKPKDNQETKRKIRENEEFILEFLSRRQPYHDHNYTTIFGPRDTSDDEMEEGQDIAEIGTSRSCALRWGPMPNKNEDESEQPKTLTLTLSQNHGEDINPKTMTIPVVRLDKLRLPSDMTAVPVQLVSSEEIVQMGTGSEEQAVDGVGDTGQKPYPPMPKSLIAKKGKMPVPEEVLSSTDEEEINVTTLKKKKKKLVEGSAEWERKMALKYIRELKNKKGTEKGILVCRLCKDKTFTATATLMYHYRSHAGIKPFVCLICNTTFTRQHSLNYHMLIHNNQSRFTCIDCGRKFRHPSHFKEHLRRHTGETPFECTDCAMKFKTRNTYKRHLKTRHGKLLTASGIFLLSAEEFSLVRTKPYKKTLKQQAEEAAAAGHTVHVDFEDDEDDEEEEEEEGGSS</sequence>
<reference evidence="12" key="1">
    <citation type="journal article" date="2015" name="Nat. Commun.">
        <title>The Lingula genome provides insights into brachiopod evolution and the origin of phosphate biomineralization.</title>
        <authorList>
            <person name="Luo Y.J."/>
            <person name="Takeuchi T."/>
            <person name="Koyanagi R."/>
            <person name="Yamada L."/>
            <person name="Kanda M."/>
            <person name="Khalturina M."/>
            <person name="Fujie M."/>
            <person name="Yamasaki S.I."/>
            <person name="Endo K."/>
            <person name="Satoh N."/>
        </authorList>
    </citation>
    <scope>NUCLEOTIDE SEQUENCE</scope>
</reference>
<evidence type="ECO:0000256" key="3">
    <source>
        <dbReference type="ARBA" id="ARBA00022737"/>
    </source>
</evidence>
<dbReference type="SUPFAM" id="SSF57667">
    <property type="entry name" value="beta-beta-alpha zinc fingers"/>
    <property type="match status" value="2"/>
</dbReference>
<dbReference type="PROSITE" id="PS50157">
    <property type="entry name" value="ZINC_FINGER_C2H2_2"/>
    <property type="match status" value="4"/>
</dbReference>
<comment type="subcellular location">
    <subcellularLocation>
        <location evidence="1">Nucleus</location>
    </subcellularLocation>
</comment>
<dbReference type="GeneID" id="106163026"/>
<name>A0A1S3ICF8_LINAN</name>
<dbReference type="AlphaFoldDB" id="A0A1S3ICF8"/>
<feature type="domain" description="C2H2-type" evidence="9">
    <location>
        <begin position="602"/>
        <end position="630"/>
    </location>
</feature>
<evidence type="ECO:0000256" key="5">
    <source>
        <dbReference type="ARBA" id="ARBA00022833"/>
    </source>
</evidence>
<keyword evidence="3" id="KW-0677">Repeat</keyword>
<dbReference type="PROSITE" id="PS00028">
    <property type="entry name" value="ZINC_FINGER_C2H2_1"/>
    <property type="match status" value="3"/>
</dbReference>
<feature type="compositionally biased region" description="Polar residues" evidence="8">
    <location>
        <begin position="56"/>
        <end position="66"/>
    </location>
</feature>
<evidence type="ECO:0000313" key="11">
    <source>
        <dbReference type="RefSeq" id="XP_013379037.1"/>
    </source>
</evidence>
<organism evidence="12">
    <name type="scientific">Lingula anatina</name>
    <name type="common">Brachiopod</name>
    <name type="synonym">Lingula unguis</name>
    <dbReference type="NCBI Taxonomy" id="7574"/>
    <lineage>
        <taxon>Eukaryota</taxon>
        <taxon>Metazoa</taxon>
        <taxon>Spiralia</taxon>
        <taxon>Lophotrochozoa</taxon>
        <taxon>Brachiopoda</taxon>
        <taxon>Linguliformea</taxon>
        <taxon>Lingulata</taxon>
        <taxon>Lingulida</taxon>
        <taxon>Linguloidea</taxon>
        <taxon>Lingulidae</taxon>
        <taxon>Lingula</taxon>
    </lineage>
</organism>
<dbReference type="RefSeq" id="XP_013379037.1">
    <property type="nucleotide sequence ID" value="XM_013523583.1"/>
</dbReference>
<dbReference type="Pfam" id="PF00096">
    <property type="entry name" value="zf-C2H2"/>
    <property type="match status" value="3"/>
</dbReference>
<dbReference type="GO" id="GO:0005634">
    <property type="term" value="C:nucleus"/>
    <property type="evidence" value="ECO:0007669"/>
    <property type="project" value="UniProtKB-SubCell"/>
</dbReference>
<evidence type="ECO:0000256" key="7">
    <source>
        <dbReference type="PROSITE-ProRule" id="PRU00042"/>
    </source>
</evidence>
<feature type="compositionally biased region" description="Acidic residues" evidence="8">
    <location>
        <begin position="34"/>
        <end position="51"/>
    </location>
</feature>
<dbReference type="PANTHER" id="PTHR16515:SF49">
    <property type="entry name" value="GASTRULA ZINC FINGER PROTEIN XLCGF49.1-LIKE-RELATED"/>
    <property type="match status" value="1"/>
</dbReference>
<dbReference type="OrthoDB" id="3533395at2759"/>
<feature type="compositionally biased region" description="Basic and acidic residues" evidence="8">
    <location>
        <begin position="315"/>
        <end position="330"/>
    </location>
</feature>
<dbReference type="PANTHER" id="PTHR16515">
    <property type="entry name" value="PR DOMAIN ZINC FINGER PROTEIN"/>
    <property type="match status" value="1"/>
</dbReference>
<feature type="region of interest" description="Disordered" evidence="8">
    <location>
        <begin position="302"/>
        <end position="387"/>
    </location>
</feature>
<feature type="compositionally biased region" description="Polar residues" evidence="8">
    <location>
        <begin position="1"/>
        <end position="12"/>
    </location>
</feature>
<feature type="domain" description="C2H2-type" evidence="9">
    <location>
        <begin position="687"/>
        <end position="710"/>
    </location>
</feature>
<feature type="compositionally biased region" description="Acidic residues" evidence="8">
    <location>
        <begin position="757"/>
        <end position="774"/>
    </location>
</feature>
<protein>
    <submittedName>
        <fullName evidence="11">Uncharacterized protein LOC106150655</fullName>
    </submittedName>
    <submittedName>
        <fullName evidence="12">Uncharacterized protein LOC106163026</fullName>
    </submittedName>
</protein>
<reference evidence="12" key="2">
    <citation type="submission" date="2023-09" db="UniProtKB">
        <authorList>
            <consortium name="RefSeq"/>
        </authorList>
    </citation>
    <scope>IDENTIFICATION</scope>
    <source>
        <tissue evidence="11">Gonads</tissue>
    </source>
</reference>
<dbReference type="SMART" id="SM00355">
    <property type="entry name" value="ZnF_C2H2"/>
    <property type="match status" value="4"/>
</dbReference>
<dbReference type="InterPro" id="IPR036236">
    <property type="entry name" value="Znf_C2H2_sf"/>
</dbReference>
<dbReference type="KEGG" id="lak:106150655"/>
<dbReference type="GO" id="GO:0010468">
    <property type="term" value="P:regulation of gene expression"/>
    <property type="evidence" value="ECO:0007669"/>
    <property type="project" value="TreeGrafter"/>
</dbReference>
<dbReference type="RefSeq" id="XP_013395945.1">
    <property type="nucleotide sequence ID" value="XM_013540491.2"/>
</dbReference>
<feature type="region of interest" description="Disordered" evidence="8">
    <location>
        <begin position="246"/>
        <end position="272"/>
    </location>
</feature>
<keyword evidence="5" id="KW-0862">Zinc</keyword>
<dbReference type="GO" id="GO:0008270">
    <property type="term" value="F:zinc ion binding"/>
    <property type="evidence" value="ECO:0007669"/>
    <property type="project" value="UniProtKB-KW"/>
</dbReference>
<feature type="region of interest" description="Disordered" evidence="8">
    <location>
        <begin position="741"/>
        <end position="774"/>
    </location>
</feature>
<feature type="compositionally biased region" description="Basic and acidic residues" evidence="8">
    <location>
        <begin position="378"/>
        <end position="387"/>
    </location>
</feature>
<evidence type="ECO:0000313" key="10">
    <source>
        <dbReference type="Proteomes" id="UP000085678"/>
    </source>
</evidence>
<accession>A0A1S3ICF8</accession>
<keyword evidence="10" id="KW-1185">Reference proteome</keyword>
<dbReference type="InterPro" id="IPR050331">
    <property type="entry name" value="Zinc_finger"/>
</dbReference>
<feature type="compositionally biased region" description="Basic residues" evidence="8">
    <location>
        <begin position="341"/>
        <end position="354"/>
    </location>
</feature>
<evidence type="ECO:0000313" key="12">
    <source>
        <dbReference type="RefSeq" id="XP_013395945.1"/>
    </source>
</evidence>
<dbReference type="InterPro" id="IPR013087">
    <property type="entry name" value="Znf_C2H2_type"/>
</dbReference>
<evidence type="ECO:0000256" key="6">
    <source>
        <dbReference type="ARBA" id="ARBA00023242"/>
    </source>
</evidence>